<accession>A0A8D8ZXM9</accession>
<reference evidence="1" key="1">
    <citation type="submission" date="2021-05" db="EMBL/GenBank/DDBJ databases">
        <authorList>
            <person name="Alioto T."/>
            <person name="Alioto T."/>
            <person name="Gomez Garrido J."/>
        </authorList>
    </citation>
    <scope>NUCLEOTIDE SEQUENCE</scope>
</reference>
<sequence length="103" mass="12126">MYSLIPPWHKGLSLLLFIIKNKFKKTHTYPDSCVVVIGKKYYSQLIQSSNTITIFTVVDTFVQHKSLDFHGENPSKTKLSHRKLLFRKHRKLKFLTAKRKISH</sequence>
<evidence type="ECO:0000313" key="1">
    <source>
        <dbReference type="EMBL" id="CAG6755839.1"/>
    </source>
</evidence>
<dbReference type="AlphaFoldDB" id="A0A8D8ZXM9"/>
<organism evidence="1">
    <name type="scientific">Cacopsylla melanoneura</name>
    <dbReference type="NCBI Taxonomy" id="428564"/>
    <lineage>
        <taxon>Eukaryota</taxon>
        <taxon>Metazoa</taxon>
        <taxon>Ecdysozoa</taxon>
        <taxon>Arthropoda</taxon>
        <taxon>Hexapoda</taxon>
        <taxon>Insecta</taxon>
        <taxon>Pterygota</taxon>
        <taxon>Neoptera</taxon>
        <taxon>Paraneoptera</taxon>
        <taxon>Hemiptera</taxon>
        <taxon>Sternorrhyncha</taxon>
        <taxon>Psylloidea</taxon>
        <taxon>Psyllidae</taxon>
        <taxon>Psyllinae</taxon>
        <taxon>Cacopsylla</taxon>
    </lineage>
</organism>
<protein>
    <submittedName>
        <fullName evidence="1">Uncharacterized protein</fullName>
    </submittedName>
</protein>
<dbReference type="EMBL" id="HBUF01543101">
    <property type="protein sequence ID" value="CAG6755839.1"/>
    <property type="molecule type" value="Transcribed_RNA"/>
</dbReference>
<name>A0A8D8ZXM9_9HEMI</name>
<proteinExistence type="predicted"/>